<dbReference type="Proteomes" id="UP000244956">
    <property type="component" value="Unassembled WGS sequence"/>
</dbReference>
<comment type="caution">
    <text evidence="1">The sequence shown here is derived from an EMBL/GenBank/DDBJ whole genome shotgun (WGS) entry which is preliminary data.</text>
</comment>
<dbReference type="InterPro" id="IPR011727">
    <property type="entry name" value="CHP02117"/>
</dbReference>
<dbReference type="AlphaFoldDB" id="A0A2U2BAZ6"/>
<name>A0A2U2BAZ6_9BACT</name>
<reference evidence="1 2" key="1">
    <citation type="submission" date="2018-05" db="EMBL/GenBank/DDBJ databases">
        <title>Marinilabilia rubrum sp. nov., isolated from saltern sediment.</title>
        <authorList>
            <person name="Zhang R."/>
        </authorList>
    </citation>
    <scope>NUCLEOTIDE SEQUENCE [LARGE SCALE GENOMIC DNA]</scope>
    <source>
        <strain evidence="1 2">WTE16</strain>
    </source>
</reference>
<dbReference type="OrthoDB" id="211174at2"/>
<keyword evidence="2" id="KW-1185">Reference proteome</keyword>
<proteinExistence type="predicted"/>
<sequence length="200" mass="23335">MGAIKPGKEKTEYEVLIVQQAWHTGLIINVDDIPESVWPKKDLYKKDKYIDVSWGDEKFYQASGRPISLAIRAILWPTQSVLRVFPFNVEAQSAYGRNARIKSISLRKKEFFSLCRFVSESFIRNDNGKICFSTVNENNRYYFLSKKKYHLFRTCNTWVALALKKSGLNIRSCCILNANQLFRQLNKIEKDQTCNRSLDF</sequence>
<evidence type="ECO:0000313" key="2">
    <source>
        <dbReference type="Proteomes" id="UP000244956"/>
    </source>
</evidence>
<dbReference type="Pfam" id="PF09601">
    <property type="entry name" value="DUF2459"/>
    <property type="match status" value="1"/>
</dbReference>
<dbReference type="EMBL" id="QEWP01000004">
    <property type="protein sequence ID" value="PWE00244.1"/>
    <property type="molecule type" value="Genomic_DNA"/>
</dbReference>
<protein>
    <submittedName>
        <fullName evidence="1">DUF2459 domain-containing protein</fullName>
    </submittedName>
</protein>
<organism evidence="1 2">
    <name type="scientific">Marinilabilia rubra</name>
    <dbReference type="NCBI Taxonomy" id="2162893"/>
    <lineage>
        <taxon>Bacteria</taxon>
        <taxon>Pseudomonadati</taxon>
        <taxon>Bacteroidota</taxon>
        <taxon>Bacteroidia</taxon>
        <taxon>Marinilabiliales</taxon>
        <taxon>Marinilabiliaceae</taxon>
        <taxon>Marinilabilia</taxon>
    </lineage>
</organism>
<gene>
    <name evidence="1" type="ORF">DDZ16_07675</name>
</gene>
<evidence type="ECO:0000313" key="1">
    <source>
        <dbReference type="EMBL" id="PWE00244.1"/>
    </source>
</evidence>
<accession>A0A2U2BAZ6</accession>